<gene>
    <name evidence="1" type="ORF">ODALV1_LOCUS3635</name>
</gene>
<protein>
    <submittedName>
        <fullName evidence="1">Uncharacterized protein</fullName>
    </submittedName>
</protein>
<accession>A0ABP1PTG9</accession>
<dbReference type="Proteomes" id="UP001642540">
    <property type="component" value="Unassembled WGS sequence"/>
</dbReference>
<keyword evidence="2" id="KW-1185">Reference proteome</keyword>
<comment type="caution">
    <text evidence="1">The sequence shown here is derived from an EMBL/GenBank/DDBJ whole genome shotgun (WGS) entry which is preliminary data.</text>
</comment>
<reference evidence="1 2" key="1">
    <citation type="submission" date="2024-08" db="EMBL/GenBank/DDBJ databases">
        <authorList>
            <person name="Cucini C."/>
            <person name="Frati F."/>
        </authorList>
    </citation>
    <scope>NUCLEOTIDE SEQUENCE [LARGE SCALE GENOMIC DNA]</scope>
</reference>
<organism evidence="1 2">
    <name type="scientific">Orchesella dallaii</name>
    <dbReference type="NCBI Taxonomy" id="48710"/>
    <lineage>
        <taxon>Eukaryota</taxon>
        <taxon>Metazoa</taxon>
        <taxon>Ecdysozoa</taxon>
        <taxon>Arthropoda</taxon>
        <taxon>Hexapoda</taxon>
        <taxon>Collembola</taxon>
        <taxon>Entomobryomorpha</taxon>
        <taxon>Entomobryoidea</taxon>
        <taxon>Orchesellidae</taxon>
        <taxon>Orchesellinae</taxon>
        <taxon>Orchesella</taxon>
    </lineage>
</organism>
<name>A0ABP1PTG9_9HEXA</name>
<sequence>MASGGDTPPKRKGSSNHGTSCRLEDFLKANFCPVDEPEDLFPLEPLNPEKLWDFLDVPGFWPEDKDFDFTKLRQEIKGEHRRNPIIIFDMFCFPMPENAYVDESDEALFPLKSKEDFKKEFFAMLKRNLRNKHPF</sequence>
<dbReference type="EMBL" id="CAXLJM020000012">
    <property type="protein sequence ID" value="CAL8076917.1"/>
    <property type="molecule type" value="Genomic_DNA"/>
</dbReference>
<proteinExistence type="predicted"/>
<evidence type="ECO:0000313" key="2">
    <source>
        <dbReference type="Proteomes" id="UP001642540"/>
    </source>
</evidence>
<evidence type="ECO:0000313" key="1">
    <source>
        <dbReference type="EMBL" id="CAL8076917.1"/>
    </source>
</evidence>